<gene>
    <name evidence="2" type="ORF">NDR86_13045</name>
</gene>
<organism evidence="2 3">
    <name type="scientific">Nocardia pulmonis</name>
    <dbReference type="NCBI Taxonomy" id="2951408"/>
    <lineage>
        <taxon>Bacteria</taxon>
        <taxon>Bacillati</taxon>
        <taxon>Actinomycetota</taxon>
        <taxon>Actinomycetes</taxon>
        <taxon>Mycobacteriales</taxon>
        <taxon>Nocardiaceae</taxon>
        <taxon>Nocardia</taxon>
    </lineage>
</organism>
<reference evidence="2" key="1">
    <citation type="submission" date="2022-06" db="EMBL/GenBank/DDBJ databases">
        <title>Novel species in genus nocardia.</title>
        <authorList>
            <person name="Li F."/>
        </authorList>
    </citation>
    <scope>NUCLEOTIDE SEQUENCE</scope>
    <source>
        <strain evidence="2">CDC141</strain>
    </source>
</reference>
<sequence length="157" mass="17290">MARNTGQQRPAIGMRARAFVACPQIQWWPGWQYSAALMQVNGISRYAEIALDLQSRNRQQVMTFRQWVPYDAIRLPTAQEVEGLSSPETALTAMSTPAPAQDIIPSSSGDRNQSLAFPVRQRATSAEVAPTAAPAIRLGHRDPDQQPATPRGRRSPP</sequence>
<evidence type="ECO:0000313" key="3">
    <source>
        <dbReference type="Proteomes" id="UP001139157"/>
    </source>
</evidence>
<evidence type="ECO:0000313" key="2">
    <source>
        <dbReference type="EMBL" id="MCM6774404.1"/>
    </source>
</evidence>
<feature type="region of interest" description="Disordered" evidence="1">
    <location>
        <begin position="93"/>
        <end position="157"/>
    </location>
</feature>
<accession>A0A9X2E539</accession>
<feature type="compositionally biased region" description="Polar residues" evidence="1">
    <location>
        <begin position="104"/>
        <end position="115"/>
    </location>
</feature>
<dbReference type="AlphaFoldDB" id="A0A9X2E539"/>
<keyword evidence="3" id="KW-1185">Reference proteome</keyword>
<dbReference type="RefSeq" id="WP_251911960.1">
    <property type="nucleotide sequence ID" value="NZ_JAMRXG010000005.1"/>
</dbReference>
<evidence type="ECO:0000256" key="1">
    <source>
        <dbReference type="SAM" id="MobiDB-lite"/>
    </source>
</evidence>
<comment type="caution">
    <text evidence="2">The sequence shown here is derived from an EMBL/GenBank/DDBJ whole genome shotgun (WGS) entry which is preliminary data.</text>
</comment>
<dbReference type="EMBL" id="JAMRXG010000005">
    <property type="protein sequence ID" value="MCM6774404.1"/>
    <property type="molecule type" value="Genomic_DNA"/>
</dbReference>
<name>A0A9X2E539_9NOCA</name>
<protein>
    <submittedName>
        <fullName evidence="2">Uncharacterized protein</fullName>
    </submittedName>
</protein>
<dbReference type="Proteomes" id="UP001139157">
    <property type="component" value="Unassembled WGS sequence"/>
</dbReference>
<proteinExistence type="predicted"/>